<dbReference type="EMBL" id="DXHU01000016">
    <property type="protein sequence ID" value="HIV98935.1"/>
    <property type="molecule type" value="Genomic_DNA"/>
</dbReference>
<keyword evidence="6" id="KW-0808">Transferase</keyword>
<gene>
    <name evidence="17" type="ORF">IAB12_04055</name>
</gene>
<dbReference type="CDD" id="cd00082">
    <property type="entry name" value="HisKA"/>
    <property type="match status" value="1"/>
</dbReference>
<dbReference type="GO" id="GO:0005524">
    <property type="term" value="F:ATP binding"/>
    <property type="evidence" value="ECO:0007669"/>
    <property type="project" value="UniProtKB-KW"/>
</dbReference>
<feature type="transmembrane region" description="Helical" evidence="14">
    <location>
        <begin position="7"/>
        <end position="29"/>
    </location>
</feature>
<dbReference type="AlphaFoldDB" id="A0A9D1PTH3"/>
<dbReference type="SMART" id="SM00388">
    <property type="entry name" value="HisKA"/>
    <property type="match status" value="1"/>
</dbReference>
<dbReference type="GO" id="GO:0005886">
    <property type="term" value="C:plasma membrane"/>
    <property type="evidence" value="ECO:0007669"/>
    <property type="project" value="UniProtKB-SubCell"/>
</dbReference>
<dbReference type="PRINTS" id="PR00344">
    <property type="entry name" value="BCTRLSENSOR"/>
</dbReference>
<keyword evidence="5" id="KW-0597">Phosphoprotein</keyword>
<dbReference type="GO" id="GO:0000155">
    <property type="term" value="F:phosphorelay sensor kinase activity"/>
    <property type="evidence" value="ECO:0007669"/>
    <property type="project" value="InterPro"/>
</dbReference>
<keyword evidence="9 17" id="KW-0418">Kinase</keyword>
<evidence type="ECO:0000256" key="7">
    <source>
        <dbReference type="ARBA" id="ARBA00022692"/>
    </source>
</evidence>
<evidence type="ECO:0000256" key="11">
    <source>
        <dbReference type="ARBA" id="ARBA00022989"/>
    </source>
</evidence>
<evidence type="ECO:0000313" key="17">
    <source>
        <dbReference type="EMBL" id="HIV98935.1"/>
    </source>
</evidence>
<evidence type="ECO:0000256" key="12">
    <source>
        <dbReference type="ARBA" id="ARBA00023012"/>
    </source>
</evidence>
<evidence type="ECO:0000256" key="1">
    <source>
        <dbReference type="ARBA" id="ARBA00000085"/>
    </source>
</evidence>
<dbReference type="InterPro" id="IPR004358">
    <property type="entry name" value="Sig_transdc_His_kin-like_C"/>
</dbReference>
<evidence type="ECO:0000256" key="4">
    <source>
        <dbReference type="ARBA" id="ARBA00022475"/>
    </source>
</evidence>
<dbReference type="PANTHER" id="PTHR45528">
    <property type="entry name" value="SENSOR HISTIDINE KINASE CPXA"/>
    <property type="match status" value="1"/>
</dbReference>
<accession>A0A9D1PTH3</accession>
<keyword evidence="8" id="KW-0547">Nucleotide-binding</keyword>
<dbReference type="CDD" id="cd00075">
    <property type="entry name" value="HATPase"/>
    <property type="match status" value="1"/>
</dbReference>
<protein>
    <recommendedName>
        <fullName evidence="3">histidine kinase</fullName>
        <ecNumber evidence="3">2.7.13.3</ecNumber>
    </recommendedName>
</protein>
<dbReference type="InterPro" id="IPR050398">
    <property type="entry name" value="HssS/ArlS-like"/>
</dbReference>
<reference evidence="17" key="1">
    <citation type="journal article" date="2021" name="PeerJ">
        <title>Extensive microbial diversity within the chicken gut microbiome revealed by metagenomics and culture.</title>
        <authorList>
            <person name="Gilroy R."/>
            <person name="Ravi A."/>
            <person name="Getino M."/>
            <person name="Pursley I."/>
            <person name="Horton D.L."/>
            <person name="Alikhan N.F."/>
            <person name="Baker D."/>
            <person name="Gharbi K."/>
            <person name="Hall N."/>
            <person name="Watson M."/>
            <person name="Adriaenssens E.M."/>
            <person name="Foster-Nyarko E."/>
            <person name="Jarju S."/>
            <person name="Secka A."/>
            <person name="Antonio M."/>
            <person name="Oren A."/>
            <person name="Chaudhuri R.R."/>
            <person name="La Ragione R."/>
            <person name="Hildebrand F."/>
            <person name="Pallen M.J."/>
        </authorList>
    </citation>
    <scope>NUCLEOTIDE SEQUENCE</scope>
    <source>
        <strain evidence="17">Gambia11-129</strain>
    </source>
</reference>
<reference evidence="17" key="2">
    <citation type="submission" date="2021-04" db="EMBL/GenBank/DDBJ databases">
        <authorList>
            <person name="Gilroy R."/>
        </authorList>
    </citation>
    <scope>NUCLEOTIDE SEQUENCE</scope>
    <source>
        <strain evidence="17">Gambia11-129</strain>
    </source>
</reference>
<keyword evidence="4" id="KW-1003">Cell membrane</keyword>
<dbReference type="Gene3D" id="3.30.565.10">
    <property type="entry name" value="Histidine kinase-like ATPase, C-terminal domain"/>
    <property type="match status" value="1"/>
</dbReference>
<sequence length="446" mass="50210">MTIKKRIIIWYSIWMSIIILALLALALSFGDYFLRREASDDLADAISDAFKDISIRRGEVYLDDIDYFDDGVYLVIKDRNGAYLLGEDDERFPSVPFSEGRMRQVEKDGSLWYVLDERGAEGIEIRALMRSYVESSFFSSLQFLFLIVLPLILILSVFGGYIIVRRSFRPADEAIKKAETIAASNDPSERIGLGNGKDEIHQMAAAFDAVLEKREASFKKEKQFTSDASHELRTPLAVILGESEYAMKHLDDKQRVRESVESINRQAVRMNRLVEELLALARSDGGRMKVEKEVFNLSLLADAVFSSLEESAGKKGIRMIKKIDDDILAFSDSGLITRVIVNYLNNAIAYTPSGGFVLLRLEKEDGKILLSVEDNGKGIKKENLEKIWDRFYQEDEARSDGSSGCGLGLAMVKEIAKALCATVYAESTEKNGSTFHFIFEDEGKKK</sequence>
<keyword evidence="11 14" id="KW-1133">Transmembrane helix</keyword>
<evidence type="ECO:0000256" key="6">
    <source>
        <dbReference type="ARBA" id="ARBA00022679"/>
    </source>
</evidence>
<dbReference type="PROSITE" id="PS50885">
    <property type="entry name" value="HAMP"/>
    <property type="match status" value="1"/>
</dbReference>
<keyword evidence="13 14" id="KW-0472">Membrane</keyword>
<evidence type="ECO:0000256" key="8">
    <source>
        <dbReference type="ARBA" id="ARBA00022741"/>
    </source>
</evidence>
<evidence type="ECO:0000313" key="18">
    <source>
        <dbReference type="Proteomes" id="UP000823936"/>
    </source>
</evidence>
<name>A0A9D1PTH3_9SPIO</name>
<dbReference type="FunFam" id="3.30.565.10:FF:000006">
    <property type="entry name" value="Sensor histidine kinase WalK"/>
    <property type="match status" value="1"/>
</dbReference>
<feature type="transmembrane region" description="Helical" evidence="14">
    <location>
        <begin position="143"/>
        <end position="164"/>
    </location>
</feature>
<dbReference type="PROSITE" id="PS50109">
    <property type="entry name" value="HIS_KIN"/>
    <property type="match status" value="1"/>
</dbReference>
<evidence type="ECO:0000259" key="16">
    <source>
        <dbReference type="PROSITE" id="PS50885"/>
    </source>
</evidence>
<dbReference type="PANTHER" id="PTHR45528:SF1">
    <property type="entry name" value="SENSOR HISTIDINE KINASE CPXA"/>
    <property type="match status" value="1"/>
</dbReference>
<evidence type="ECO:0000256" key="13">
    <source>
        <dbReference type="ARBA" id="ARBA00023136"/>
    </source>
</evidence>
<dbReference type="SMART" id="SM00387">
    <property type="entry name" value="HATPase_c"/>
    <property type="match status" value="1"/>
</dbReference>
<dbReference type="Gene3D" id="1.10.287.130">
    <property type="match status" value="1"/>
</dbReference>
<comment type="subcellular location">
    <subcellularLocation>
        <location evidence="2">Cell membrane</location>
        <topology evidence="2">Multi-pass membrane protein</topology>
    </subcellularLocation>
</comment>
<dbReference type="InterPro" id="IPR036097">
    <property type="entry name" value="HisK_dim/P_sf"/>
</dbReference>
<dbReference type="Proteomes" id="UP000823936">
    <property type="component" value="Unassembled WGS sequence"/>
</dbReference>
<feature type="domain" description="HAMP" evidence="16">
    <location>
        <begin position="165"/>
        <end position="219"/>
    </location>
</feature>
<keyword evidence="10" id="KW-0067">ATP-binding</keyword>
<evidence type="ECO:0000256" key="10">
    <source>
        <dbReference type="ARBA" id="ARBA00022840"/>
    </source>
</evidence>
<evidence type="ECO:0000256" key="9">
    <source>
        <dbReference type="ARBA" id="ARBA00022777"/>
    </source>
</evidence>
<comment type="catalytic activity">
    <reaction evidence="1">
        <text>ATP + protein L-histidine = ADP + protein N-phospho-L-histidine.</text>
        <dbReference type="EC" id="2.7.13.3"/>
    </reaction>
</comment>
<comment type="caution">
    <text evidence="17">The sequence shown here is derived from an EMBL/GenBank/DDBJ whole genome shotgun (WGS) entry which is preliminary data.</text>
</comment>
<evidence type="ECO:0000256" key="3">
    <source>
        <dbReference type="ARBA" id="ARBA00012438"/>
    </source>
</evidence>
<dbReference type="InterPro" id="IPR005467">
    <property type="entry name" value="His_kinase_dom"/>
</dbReference>
<dbReference type="Gene3D" id="6.10.340.10">
    <property type="match status" value="1"/>
</dbReference>
<dbReference type="SUPFAM" id="SSF47384">
    <property type="entry name" value="Homodimeric domain of signal transducing histidine kinase"/>
    <property type="match status" value="1"/>
</dbReference>
<dbReference type="SUPFAM" id="SSF55874">
    <property type="entry name" value="ATPase domain of HSP90 chaperone/DNA topoisomerase II/histidine kinase"/>
    <property type="match status" value="1"/>
</dbReference>
<proteinExistence type="predicted"/>
<dbReference type="InterPro" id="IPR003661">
    <property type="entry name" value="HisK_dim/P_dom"/>
</dbReference>
<feature type="domain" description="Histidine kinase" evidence="15">
    <location>
        <begin position="227"/>
        <end position="443"/>
    </location>
</feature>
<evidence type="ECO:0000256" key="2">
    <source>
        <dbReference type="ARBA" id="ARBA00004651"/>
    </source>
</evidence>
<dbReference type="InterPro" id="IPR036890">
    <property type="entry name" value="HATPase_C_sf"/>
</dbReference>
<keyword evidence="12" id="KW-0902">Two-component regulatory system</keyword>
<organism evidence="17 18">
    <name type="scientific">Candidatus Ornithospirochaeta avicola</name>
    <dbReference type="NCBI Taxonomy" id="2840896"/>
    <lineage>
        <taxon>Bacteria</taxon>
        <taxon>Pseudomonadati</taxon>
        <taxon>Spirochaetota</taxon>
        <taxon>Spirochaetia</taxon>
        <taxon>Spirochaetales</taxon>
        <taxon>Spirochaetaceae</taxon>
        <taxon>Spirochaetaceae incertae sedis</taxon>
        <taxon>Candidatus Ornithospirochaeta</taxon>
    </lineage>
</organism>
<dbReference type="InterPro" id="IPR003660">
    <property type="entry name" value="HAMP_dom"/>
</dbReference>
<dbReference type="Pfam" id="PF00512">
    <property type="entry name" value="HisKA"/>
    <property type="match status" value="1"/>
</dbReference>
<evidence type="ECO:0000256" key="5">
    <source>
        <dbReference type="ARBA" id="ARBA00022553"/>
    </source>
</evidence>
<dbReference type="Pfam" id="PF02518">
    <property type="entry name" value="HATPase_c"/>
    <property type="match status" value="1"/>
</dbReference>
<dbReference type="EC" id="2.7.13.3" evidence="3"/>
<dbReference type="InterPro" id="IPR003594">
    <property type="entry name" value="HATPase_dom"/>
</dbReference>
<evidence type="ECO:0000259" key="15">
    <source>
        <dbReference type="PROSITE" id="PS50109"/>
    </source>
</evidence>
<evidence type="ECO:0000256" key="14">
    <source>
        <dbReference type="SAM" id="Phobius"/>
    </source>
</evidence>
<dbReference type="FunFam" id="1.10.287.130:FF:000001">
    <property type="entry name" value="Two-component sensor histidine kinase"/>
    <property type="match status" value="1"/>
</dbReference>
<keyword evidence="7 14" id="KW-0812">Transmembrane</keyword>